<feature type="domain" description="RRM" evidence="4">
    <location>
        <begin position="1"/>
        <end position="77"/>
    </location>
</feature>
<dbReference type="SMART" id="SM00360">
    <property type="entry name" value="RRM"/>
    <property type="match status" value="1"/>
</dbReference>
<dbReference type="Gene3D" id="3.30.70.330">
    <property type="match status" value="1"/>
</dbReference>
<dbReference type="CDD" id="cd12347">
    <property type="entry name" value="RRM_PPIE"/>
    <property type="match status" value="1"/>
</dbReference>
<proteinExistence type="predicted"/>
<evidence type="ECO:0000313" key="5">
    <source>
        <dbReference type="EMBL" id="NDV39759.1"/>
    </source>
</evidence>
<dbReference type="PANTHER" id="PTHR48037">
    <property type="entry name" value="ATPASE E1"/>
    <property type="match status" value="1"/>
</dbReference>
<dbReference type="PANTHER" id="PTHR48037:SF1">
    <property type="entry name" value="RRM DOMAIN-CONTAINING PROTEIN"/>
    <property type="match status" value="1"/>
</dbReference>
<sequence>MYVGGLEENVDEKSIYDLFGPFGEVKDVTMPNDERSQKHRGFAFVEFEEAEDAYHALDNLNNAEFYGRVLKLNYAKPEAVAKNKALWENEEYLQKDIEPKKPQQEEPAPETTQPTTAQ</sequence>
<dbReference type="InterPro" id="IPR000504">
    <property type="entry name" value="RRM_dom"/>
</dbReference>
<evidence type="ECO:0000259" key="4">
    <source>
        <dbReference type="PROSITE" id="PS50102"/>
    </source>
</evidence>
<accession>A0A6B2LRB8</accession>
<evidence type="ECO:0000256" key="2">
    <source>
        <dbReference type="PROSITE-ProRule" id="PRU00176"/>
    </source>
</evidence>
<organism evidence="5">
    <name type="scientific">Arcella intermedia</name>
    <dbReference type="NCBI Taxonomy" id="1963864"/>
    <lineage>
        <taxon>Eukaryota</taxon>
        <taxon>Amoebozoa</taxon>
        <taxon>Tubulinea</taxon>
        <taxon>Elardia</taxon>
        <taxon>Arcellinida</taxon>
        <taxon>Sphaerothecina</taxon>
        <taxon>Arcellidae</taxon>
        <taxon>Arcella</taxon>
    </lineage>
</organism>
<dbReference type="PROSITE" id="PS50102">
    <property type="entry name" value="RRM"/>
    <property type="match status" value="1"/>
</dbReference>
<feature type="compositionally biased region" description="Low complexity" evidence="3">
    <location>
        <begin position="105"/>
        <end position="118"/>
    </location>
</feature>
<keyword evidence="1 2" id="KW-0694">RNA-binding</keyword>
<feature type="compositionally biased region" description="Basic and acidic residues" evidence="3">
    <location>
        <begin position="93"/>
        <end position="104"/>
    </location>
</feature>
<dbReference type="InterPro" id="IPR034168">
    <property type="entry name" value="PPIE_RRM"/>
</dbReference>
<feature type="region of interest" description="Disordered" evidence="3">
    <location>
        <begin position="93"/>
        <end position="118"/>
    </location>
</feature>
<reference evidence="5" key="1">
    <citation type="journal article" date="2020" name="J. Eukaryot. Microbiol.">
        <title>De novo Sequencing, Assembly and Annotation of the Transcriptome for the Free-Living Testate Amoeba Arcella intermedia.</title>
        <authorList>
            <person name="Ribeiro G.M."/>
            <person name="Porfirio-Sousa A.L."/>
            <person name="Maurer-Alcala X.X."/>
            <person name="Katz L.A."/>
            <person name="Lahr D.J.G."/>
        </authorList>
    </citation>
    <scope>NUCLEOTIDE SEQUENCE</scope>
</reference>
<dbReference type="Pfam" id="PF00076">
    <property type="entry name" value="RRM_1"/>
    <property type="match status" value="1"/>
</dbReference>
<protein>
    <recommendedName>
        <fullName evidence="4">RRM domain-containing protein</fullName>
    </recommendedName>
</protein>
<dbReference type="InterPro" id="IPR035979">
    <property type="entry name" value="RBD_domain_sf"/>
</dbReference>
<dbReference type="InterPro" id="IPR012677">
    <property type="entry name" value="Nucleotide-bd_a/b_plait_sf"/>
</dbReference>
<dbReference type="GO" id="GO:0003723">
    <property type="term" value="F:RNA binding"/>
    <property type="evidence" value="ECO:0007669"/>
    <property type="project" value="UniProtKB-UniRule"/>
</dbReference>
<dbReference type="AlphaFoldDB" id="A0A6B2LRB8"/>
<dbReference type="SUPFAM" id="SSF54928">
    <property type="entry name" value="RNA-binding domain, RBD"/>
    <property type="match status" value="1"/>
</dbReference>
<evidence type="ECO:0000256" key="3">
    <source>
        <dbReference type="SAM" id="MobiDB-lite"/>
    </source>
</evidence>
<evidence type="ECO:0000256" key="1">
    <source>
        <dbReference type="ARBA" id="ARBA00022884"/>
    </source>
</evidence>
<dbReference type="EMBL" id="GIBP01010790">
    <property type="protein sequence ID" value="NDV39759.1"/>
    <property type="molecule type" value="Transcribed_RNA"/>
</dbReference>
<name>A0A6B2LRB8_9EUKA</name>